<keyword evidence="11" id="KW-1185">Reference proteome</keyword>
<feature type="transmembrane region" description="Helical" evidence="8">
    <location>
        <begin position="102"/>
        <end position="122"/>
    </location>
</feature>
<comment type="subcellular location">
    <subcellularLocation>
        <location evidence="1">Cell membrane</location>
        <topology evidence="1">Multi-pass membrane protein</topology>
    </subcellularLocation>
</comment>
<organism evidence="10 11">
    <name type="scientific">Nocardioides psychrotolerans</name>
    <dbReference type="NCBI Taxonomy" id="1005945"/>
    <lineage>
        <taxon>Bacteria</taxon>
        <taxon>Bacillati</taxon>
        <taxon>Actinomycetota</taxon>
        <taxon>Actinomycetes</taxon>
        <taxon>Propionibacteriales</taxon>
        <taxon>Nocardioidaceae</taxon>
        <taxon>Nocardioides</taxon>
    </lineage>
</organism>
<reference evidence="10 11" key="1">
    <citation type="submission" date="2016-10" db="EMBL/GenBank/DDBJ databases">
        <authorList>
            <person name="de Groot N.N."/>
        </authorList>
    </citation>
    <scope>NUCLEOTIDE SEQUENCE [LARGE SCALE GENOMIC DNA]</scope>
    <source>
        <strain evidence="10 11">CGMCC 1.11156</strain>
    </source>
</reference>
<feature type="transmembrane region" description="Helical" evidence="8">
    <location>
        <begin position="261"/>
        <end position="294"/>
    </location>
</feature>
<evidence type="ECO:0000256" key="4">
    <source>
        <dbReference type="ARBA" id="ARBA00022692"/>
    </source>
</evidence>
<evidence type="ECO:0000256" key="2">
    <source>
        <dbReference type="ARBA" id="ARBA00022448"/>
    </source>
</evidence>
<protein>
    <submittedName>
        <fullName evidence="10">NhaP-type Na+/H+ or K+/H+ antiporter</fullName>
    </submittedName>
</protein>
<feature type="transmembrane region" description="Helical" evidence="8">
    <location>
        <begin position="219"/>
        <end position="241"/>
    </location>
</feature>
<dbReference type="GO" id="GO:1902600">
    <property type="term" value="P:proton transmembrane transport"/>
    <property type="evidence" value="ECO:0007669"/>
    <property type="project" value="InterPro"/>
</dbReference>
<evidence type="ECO:0000256" key="3">
    <source>
        <dbReference type="ARBA" id="ARBA00022449"/>
    </source>
</evidence>
<name>A0A1I3FA69_9ACTN</name>
<keyword evidence="4 8" id="KW-0812">Transmembrane</keyword>
<evidence type="ECO:0000313" key="10">
    <source>
        <dbReference type="EMBL" id="SFI07771.1"/>
    </source>
</evidence>
<keyword evidence="3" id="KW-0050">Antiport</keyword>
<dbReference type="Pfam" id="PF00999">
    <property type="entry name" value="Na_H_Exchanger"/>
    <property type="match status" value="1"/>
</dbReference>
<feature type="transmembrane region" description="Helical" evidence="8">
    <location>
        <begin position="193"/>
        <end position="212"/>
    </location>
</feature>
<accession>A0A1I3FA69</accession>
<keyword evidence="6" id="KW-0406">Ion transport</keyword>
<feature type="transmembrane region" description="Helical" evidence="8">
    <location>
        <begin position="61"/>
        <end position="81"/>
    </location>
</feature>
<dbReference type="PANTHER" id="PTHR32507:SF8">
    <property type="entry name" value="CNH1P"/>
    <property type="match status" value="1"/>
</dbReference>
<feature type="transmembrane region" description="Helical" evidence="8">
    <location>
        <begin position="408"/>
        <end position="433"/>
    </location>
</feature>
<proteinExistence type="predicted"/>
<gene>
    <name evidence="10" type="ORF">SAMN05216561_104281</name>
</gene>
<evidence type="ECO:0000256" key="6">
    <source>
        <dbReference type="ARBA" id="ARBA00023065"/>
    </source>
</evidence>
<keyword evidence="5 8" id="KW-1133">Transmembrane helix</keyword>
<dbReference type="EMBL" id="FOQG01000004">
    <property type="protein sequence ID" value="SFI07771.1"/>
    <property type="molecule type" value="Genomic_DNA"/>
</dbReference>
<dbReference type="OrthoDB" id="9810860at2"/>
<keyword evidence="2" id="KW-0813">Transport</keyword>
<feature type="transmembrane region" description="Helical" evidence="8">
    <location>
        <begin position="315"/>
        <end position="333"/>
    </location>
</feature>
<keyword evidence="7 8" id="KW-0472">Membrane</keyword>
<evidence type="ECO:0000256" key="1">
    <source>
        <dbReference type="ARBA" id="ARBA00004651"/>
    </source>
</evidence>
<dbReference type="InterPro" id="IPR006153">
    <property type="entry name" value="Cation/H_exchanger_TM"/>
</dbReference>
<evidence type="ECO:0000256" key="7">
    <source>
        <dbReference type="ARBA" id="ARBA00023136"/>
    </source>
</evidence>
<evidence type="ECO:0000313" key="11">
    <source>
        <dbReference type="Proteomes" id="UP000198649"/>
    </source>
</evidence>
<dbReference type="STRING" id="1005945.SAMN05216561_104281"/>
<dbReference type="PANTHER" id="PTHR32507">
    <property type="entry name" value="NA(+)/H(+) ANTIPORTER 1"/>
    <property type="match status" value="1"/>
</dbReference>
<evidence type="ECO:0000256" key="8">
    <source>
        <dbReference type="SAM" id="Phobius"/>
    </source>
</evidence>
<dbReference type="GO" id="GO:0015297">
    <property type="term" value="F:antiporter activity"/>
    <property type="evidence" value="ECO:0007669"/>
    <property type="project" value="UniProtKB-KW"/>
</dbReference>
<dbReference type="GO" id="GO:0005886">
    <property type="term" value="C:plasma membrane"/>
    <property type="evidence" value="ECO:0007669"/>
    <property type="project" value="UniProtKB-SubCell"/>
</dbReference>
<feature type="domain" description="Cation/H+ exchanger transmembrane" evidence="9">
    <location>
        <begin position="16"/>
        <end position="433"/>
    </location>
</feature>
<feature type="transmembrane region" description="Helical" evidence="8">
    <location>
        <begin position="376"/>
        <end position="396"/>
    </location>
</feature>
<feature type="transmembrane region" description="Helical" evidence="8">
    <location>
        <begin position="339"/>
        <end position="364"/>
    </location>
</feature>
<dbReference type="Proteomes" id="UP000198649">
    <property type="component" value="Unassembled WGS sequence"/>
</dbReference>
<dbReference type="AlphaFoldDB" id="A0A1I3FA69"/>
<sequence length="459" mass="48322">MTDAAVFLVAGLCLLLAVVLPQALRRVAVSAPMVLVGVGLLIGLFPIPDSLSLEPEADRELILHVTELTVLVALMGVGLALDRPLRPRIRRTWGYWSPTWRLLAIAMPLTIGLVALLGWAFAGLGPAAALLLGAVLAPTDPVLASDVQVGGPMTAEEIDELETGLDADDGDTAHRLDEVRFSLTSEAGLNDGLAFPFVYLAILVAAGSFTLADAGTWFGWYLVGKIVLGVVVGLASGWALSRVAFRSSRPSLRLAEQGEPLLVLAALLASYGAAELVGGYGFLAVFTCAMAMRASERAHDYHRAMHEVVERLERLFTLVVLLFLGIATTNGLLDGLELSGVMIALALIFVIRPVAGLLALGVLPKPAEKAGGVSRADRLAVAFFGVRGVGSLYYLAYAAGEVELTDLAWLWSTVAFTIVASVLVHGVAATPWLDHVDRRRGATGPGLAGPREALDPTSG</sequence>
<evidence type="ECO:0000259" key="9">
    <source>
        <dbReference type="Pfam" id="PF00999"/>
    </source>
</evidence>
<evidence type="ECO:0000256" key="5">
    <source>
        <dbReference type="ARBA" id="ARBA00022989"/>
    </source>
</evidence>
<dbReference type="RefSeq" id="WP_091111661.1">
    <property type="nucleotide sequence ID" value="NZ_BKAF01000009.1"/>
</dbReference>